<keyword evidence="11" id="KW-0479">Metal-binding</keyword>
<dbReference type="GO" id="GO:0008652">
    <property type="term" value="P:amino acid biosynthetic process"/>
    <property type="evidence" value="ECO:0007669"/>
    <property type="project" value="UniProtKB-KW"/>
</dbReference>
<dbReference type="AlphaFoldDB" id="A0A167GIT5"/>
<keyword evidence="5 11" id="KW-0808">Transferase</keyword>
<dbReference type="PANTHER" id="PTHR21087">
    <property type="entry name" value="SHIKIMATE KINASE"/>
    <property type="match status" value="1"/>
</dbReference>
<dbReference type="PRINTS" id="PR01100">
    <property type="entry name" value="SHIKIMTKNASE"/>
</dbReference>
<comment type="similarity">
    <text evidence="2 11">Belongs to the shikimate kinase family.</text>
</comment>
<feature type="binding site" evidence="11">
    <location>
        <position position="18"/>
    </location>
    <ligand>
        <name>Mg(2+)</name>
        <dbReference type="ChEBI" id="CHEBI:18420"/>
    </ligand>
</feature>
<evidence type="ECO:0000256" key="2">
    <source>
        <dbReference type="ARBA" id="ARBA00006997"/>
    </source>
</evidence>
<evidence type="ECO:0000256" key="9">
    <source>
        <dbReference type="ARBA" id="ARBA00023141"/>
    </source>
</evidence>
<keyword evidence="4 11" id="KW-0028">Amino-acid biosynthesis</keyword>
<evidence type="ECO:0000313" key="13">
    <source>
        <dbReference type="Proteomes" id="UP000076830"/>
    </source>
</evidence>
<dbReference type="CDD" id="cd00464">
    <property type="entry name" value="SK"/>
    <property type="match status" value="1"/>
</dbReference>
<dbReference type="SUPFAM" id="SSF52540">
    <property type="entry name" value="P-loop containing nucleoside triphosphate hydrolases"/>
    <property type="match status" value="1"/>
</dbReference>
<evidence type="ECO:0000256" key="8">
    <source>
        <dbReference type="ARBA" id="ARBA00022840"/>
    </source>
</evidence>
<evidence type="ECO:0000256" key="1">
    <source>
        <dbReference type="ARBA" id="ARBA00004842"/>
    </source>
</evidence>
<comment type="catalytic activity">
    <reaction evidence="10 11">
        <text>shikimate + ATP = 3-phosphoshikimate + ADP + H(+)</text>
        <dbReference type="Rhea" id="RHEA:13121"/>
        <dbReference type="ChEBI" id="CHEBI:15378"/>
        <dbReference type="ChEBI" id="CHEBI:30616"/>
        <dbReference type="ChEBI" id="CHEBI:36208"/>
        <dbReference type="ChEBI" id="CHEBI:145989"/>
        <dbReference type="ChEBI" id="CHEBI:456216"/>
        <dbReference type="EC" id="2.7.1.71"/>
    </reaction>
</comment>
<feature type="binding site" evidence="11">
    <location>
        <position position="36"/>
    </location>
    <ligand>
        <name>substrate</name>
    </ligand>
</feature>
<comment type="subcellular location">
    <subcellularLocation>
        <location evidence="11">Cytoplasm</location>
    </subcellularLocation>
</comment>
<dbReference type="GO" id="GO:0009073">
    <property type="term" value="P:aromatic amino acid family biosynthetic process"/>
    <property type="evidence" value="ECO:0007669"/>
    <property type="project" value="UniProtKB-KW"/>
</dbReference>
<dbReference type="GO" id="GO:0000287">
    <property type="term" value="F:magnesium ion binding"/>
    <property type="evidence" value="ECO:0007669"/>
    <property type="project" value="UniProtKB-UniRule"/>
</dbReference>
<dbReference type="GO" id="GO:0005829">
    <property type="term" value="C:cytosol"/>
    <property type="evidence" value="ECO:0007669"/>
    <property type="project" value="TreeGrafter"/>
</dbReference>
<feature type="binding site" evidence="11">
    <location>
        <position position="139"/>
    </location>
    <ligand>
        <name>substrate</name>
    </ligand>
</feature>
<evidence type="ECO:0000256" key="10">
    <source>
        <dbReference type="ARBA" id="ARBA00048567"/>
    </source>
</evidence>
<dbReference type="InterPro" id="IPR023000">
    <property type="entry name" value="Shikimate_kinase_CS"/>
</dbReference>
<dbReference type="GO" id="GO:0005524">
    <property type="term" value="F:ATP binding"/>
    <property type="evidence" value="ECO:0007669"/>
    <property type="project" value="UniProtKB-UniRule"/>
</dbReference>
<dbReference type="OrthoDB" id="9800332at2"/>
<dbReference type="InterPro" id="IPR027417">
    <property type="entry name" value="P-loop_NTPase"/>
</dbReference>
<name>A0A167GIT5_9GAMM</name>
<dbReference type="HAMAP" id="MF_00109">
    <property type="entry name" value="Shikimate_kinase"/>
    <property type="match status" value="1"/>
</dbReference>
<evidence type="ECO:0000256" key="7">
    <source>
        <dbReference type="ARBA" id="ARBA00022777"/>
    </source>
</evidence>
<evidence type="ECO:0000313" key="12">
    <source>
        <dbReference type="EMBL" id="ANB16604.1"/>
    </source>
</evidence>
<feature type="binding site" evidence="11">
    <location>
        <begin position="14"/>
        <end position="19"/>
    </location>
    <ligand>
        <name>ATP</name>
        <dbReference type="ChEBI" id="CHEBI:30616"/>
    </ligand>
</feature>
<dbReference type="GO" id="GO:0004765">
    <property type="term" value="F:shikimate kinase activity"/>
    <property type="evidence" value="ECO:0007669"/>
    <property type="project" value="UniProtKB-UniRule"/>
</dbReference>
<evidence type="ECO:0000256" key="11">
    <source>
        <dbReference type="HAMAP-Rule" id="MF_00109"/>
    </source>
</evidence>
<keyword evidence="11" id="KW-0460">Magnesium</keyword>
<comment type="cofactor">
    <cofactor evidence="11">
        <name>Mg(2+)</name>
        <dbReference type="ChEBI" id="CHEBI:18420"/>
    </cofactor>
    <text evidence="11">Binds 1 Mg(2+) ion per subunit.</text>
</comment>
<protein>
    <recommendedName>
        <fullName evidence="3 11">Shikimate kinase</fullName>
        <shortName evidence="11">SK</shortName>
        <ecNumber evidence="3 11">2.7.1.71</ecNumber>
    </recommendedName>
</protein>
<dbReference type="UniPathway" id="UPA00053">
    <property type="reaction ID" value="UER00088"/>
</dbReference>
<accession>A0A167GIT5</accession>
<dbReference type="InterPro" id="IPR031322">
    <property type="entry name" value="Shikimate/glucono_kinase"/>
</dbReference>
<organism evidence="12 13">
    <name type="scientific">Dokdonella koreensis DS-123</name>
    <dbReference type="NCBI Taxonomy" id="1300342"/>
    <lineage>
        <taxon>Bacteria</taxon>
        <taxon>Pseudomonadati</taxon>
        <taxon>Pseudomonadota</taxon>
        <taxon>Gammaproteobacteria</taxon>
        <taxon>Lysobacterales</taxon>
        <taxon>Rhodanobacteraceae</taxon>
        <taxon>Dokdonella</taxon>
    </lineage>
</organism>
<keyword evidence="6 11" id="KW-0547">Nucleotide-binding</keyword>
<dbReference type="Gene3D" id="3.40.50.300">
    <property type="entry name" value="P-loop containing nucleotide triphosphate hydrolases"/>
    <property type="match status" value="1"/>
</dbReference>
<dbReference type="Proteomes" id="UP000076830">
    <property type="component" value="Chromosome"/>
</dbReference>
<feature type="binding site" evidence="11">
    <location>
        <position position="120"/>
    </location>
    <ligand>
        <name>ATP</name>
        <dbReference type="ChEBI" id="CHEBI:30616"/>
    </ligand>
</feature>
<dbReference type="RefSeq" id="WP_067643780.1">
    <property type="nucleotide sequence ID" value="NZ_CP015249.1"/>
</dbReference>
<dbReference type="Pfam" id="PF01202">
    <property type="entry name" value="SKI"/>
    <property type="match status" value="1"/>
</dbReference>
<comment type="pathway">
    <text evidence="1 11">Metabolic intermediate biosynthesis; chorismate biosynthesis; chorismate from D-erythrose 4-phosphate and phosphoenolpyruvate: step 5/7.</text>
</comment>
<evidence type="ECO:0000256" key="3">
    <source>
        <dbReference type="ARBA" id="ARBA00012154"/>
    </source>
</evidence>
<dbReference type="KEGG" id="dko:I596_567"/>
<keyword evidence="9 11" id="KW-0057">Aromatic amino acid biosynthesis</keyword>
<sequence length="183" mass="20077">MNPAPNLFLVGPMGAGKSTIGRSLAAALGLPFVDLDHEIEQRTGAAISLIFDLEGEAGFRARECTLLAEFAGHEGIVLATGGGAVLWPDNREVLRHRGFVVWIDTDVDTQLARLAHDRKRPLLATPDRRQRLTELARERDPLYAEVADLQCMSTGRGQSASFVIDLAAHLQVHWQRPFQETSA</sequence>
<dbReference type="STRING" id="1300342.I596_567"/>
<evidence type="ECO:0000256" key="5">
    <source>
        <dbReference type="ARBA" id="ARBA00022679"/>
    </source>
</evidence>
<dbReference type="GO" id="GO:0009423">
    <property type="term" value="P:chorismate biosynthetic process"/>
    <property type="evidence" value="ECO:0007669"/>
    <property type="project" value="UniProtKB-UniRule"/>
</dbReference>
<feature type="binding site" evidence="11">
    <location>
        <position position="156"/>
    </location>
    <ligand>
        <name>ATP</name>
        <dbReference type="ChEBI" id="CHEBI:30616"/>
    </ligand>
</feature>
<keyword evidence="13" id="KW-1185">Reference proteome</keyword>
<dbReference type="EMBL" id="CP015249">
    <property type="protein sequence ID" value="ANB16604.1"/>
    <property type="molecule type" value="Genomic_DNA"/>
</dbReference>
<dbReference type="PATRIC" id="fig|1300342.3.peg.557"/>
<keyword evidence="7 11" id="KW-0418">Kinase</keyword>
<evidence type="ECO:0000256" key="6">
    <source>
        <dbReference type="ARBA" id="ARBA00022741"/>
    </source>
</evidence>
<comment type="function">
    <text evidence="11">Catalyzes the specific phosphorylation of the 3-hydroxyl group of shikimic acid using ATP as a cosubstrate.</text>
</comment>
<dbReference type="PROSITE" id="PS01128">
    <property type="entry name" value="SHIKIMATE_KINASE"/>
    <property type="match status" value="1"/>
</dbReference>
<dbReference type="InterPro" id="IPR000623">
    <property type="entry name" value="Shikimate_kinase/TSH1"/>
</dbReference>
<comment type="subunit">
    <text evidence="11">Monomer.</text>
</comment>
<proteinExistence type="inferred from homology"/>
<keyword evidence="8 11" id="KW-0067">ATP-binding</keyword>
<reference evidence="12 13" key="1">
    <citation type="submission" date="2016-04" db="EMBL/GenBank/DDBJ databases">
        <title>Complete genome sequence of Dokdonella koreensis DS-123T.</title>
        <authorList>
            <person name="Kim J.F."/>
            <person name="Lee H."/>
            <person name="Kwak M.-J."/>
        </authorList>
    </citation>
    <scope>NUCLEOTIDE SEQUENCE [LARGE SCALE GENOMIC DNA]</scope>
    <source>
        <strain evidence="12 13">DS-123</strain>
    </source>
</reference>
<gene>
    <name evidence="11" type="primary">aroK</name>
    <name evidence="12" type="ORF">I596_567</name>
</gene>
<keyword evidence="11" id="KW-0963">Cytoplasm</keyword>
<dbReference type="EC" id="2.7.1.71" evidence="3 11"/>
<dbReference type="PANTHER" id="PTHR21087:SF16">
    <property type="entry name" value="SHIKIMATE KINASE 1, CHLOROPLASTIC"/>
    <property type="match status" value="1"/>
</dbReference>
<feature type="binding site" evidence="11">
    <location>
        <position position="60"/>
    </location>
    <ligand>
        <name>substrate</name>
    </ligand>
</feature>
<feature type="binding site" evidence="11">
    <location>
        <position position="82"/>
    </location>
    <ligand>
        <name>substrate</name>
    </ligand>
</feature>
<evidence type="ECO:0000256" key="4">
    <source>
        <dbReference type="ARBA" id="ARBA00022605"/>
    </source>
</evidence>